<organism evidence="1 2">
    <name type="scientific">Faunimonas pinastri</name>
    <dbReference type="NCBI Taxonomy" id="1855383"/>
    <lineage>
        <taxon>Bacteria</taxon>
        <taxon>Pseudomonadati</taxon>
        <taxon>Pseudomonadota</taxon>
        <taxon>Alphaproteobacteria</taxon>
        <taxon>Hyphomicrobiales</taxon>
        <taxon>Afifellaceae</taxon>
        <taxon>Faunimonas</taxon>
    </lineage>
</organism>
<name>A0A1H9MXH8_9HYPH</name>
<accession>A0A1H9MXH8</accession>
<proteinExistence type="predicted"/>
<evidence type="ECO:0000313" key="2">
    <source>
        <dbReference type="Proteomes" id="UP000199647"/>
    </source>
</evidence>
<dbReference type="RefSeq" id="WP_143062024.1">
    <property type="nucleotide sequence ID" value="NZ_FOFG01000014.1"/>
</dbReference>
<dbReference type="AlphaFoldDB" id="A0A1H9MXH8"/>
<dbReference type="Proteomes" id="UP000199647">
    <property type="component" value="Unassembled WGS sequence"/>
</dbReference>
<sequence length="77" mass="8591">MIEVSSKAFFEAIGGPENIHPRSEPDHSAWEIVGTREVIGRSEPGYKCTPGPKRYWLVERFASRVTEAAADEKSAQE</sequence>
<dbReference type="STRING" id="1855383.SAMN05216548_11495"/>
<keyword evidence="2" id="KW-1185">Reference proteome</keyword>
<gene>
    <name evidence="1" type="ORF">SAMN05216548_11495</name>
</gene>
<protein>
    <submittedName>
        <fullName evidence="1">Uncharacterized protein</fullName>
    </submittedName>
</protein>
<reference evidence="1 2" key="1">
    <citation type="submission" date="2016-10" db="EMBL/GenBank/DDBJ databases">
        <authorList>
            <person name="de Groot N.N."/>
        </authorList>
    </citation>
    <scope>NUCLEOTIDE SEQUENCE [LARGE SCALE GENOMIC DNA]</scope>
    <source>
        <strain evidence="1 2">A52C2</strain>
    </source>
</reference>
<evidence type="ECO:0000313" key="1">
    <source>
        <dbReference type="EMBL" id="SER28378.1"/>
    </source>
</evidence>
<dbReference type="EMBL" id="FOFG01000014">
    <property type="protein sequence ID" value="SER28378.1"/>
    <property type="molecule type" value="Genomic_DNA"/>
</dbReference>